<dbReference type="InterPro" id="IPR036872">
    <property type="entry name" value="CH_dom_sf"/>
</dbReference>
<dbReference type="AlphaFoldDB" id="A0A1Y3EIU2"/>
<evidence type="ECO:0000313" key="1">
    <source>
        <dbReference type="EMBL" id="OUC45001.1"/>
    </source>
</evidence>
<evidence type="ECO:0000313" key="2">
    <source>
        <dbReference type="Proteomes" id="UP000243006"/>
    </source>
</evidence>
<gene>
    <name evidence="1" type="ORF">D917_02073</name>
</gene>
<name>A0A1Y3EIU2_9BILA</name>
<comment type="caution">
    <text evidence="1">The sequence shown here is derived from an EMBL/GenBank/DDBJ whole genome shotgun (WGS) entry which is preliminary data.</text>
</comment>
<proteinExistence type="predicted"/>
<dbReference type="Proteomes" id="UP000243006">
    <property type="component" value="Unassembled WGS sequence"/>
</dbReference>
<organism evidence="1 2">
    <name type="scientific">Trichinella nativa</name>
    <dbReference type="NCBI Taxonomy" id="6335"/>
    <lineage>
        <taxon>Eukaryota</taxon>
        <taxon>Metazoa</taxon>
        <taxon>Ecdysozoa</taxon>
        <taxon>Nematoda</taxon>
        <taxon>Enoplea</taxon>
        <taxon>Dorylaimia</taxon>
        <taxon>Trichinellida</taxon>
        <taxon>Trichinellidae</taxon>
        <taxon>Trichinella</taxon>
    </lineage>
</organism>
<accession>A0A1Y3EIU2</accession>
<sequence>MVDVESSECFEEYHHCYGFGRKMLIEPEEFINPDVDEMSMMTYLSQYPNAKLQPGAPIGSSVVGKTDSNNFEYPVTKTKQILQIKASGPGLQSGVTSGKTTHFDIYMAGNYYSTLIFVLINECSIECSMLERKLS</sequence>
<reference evidence="1 2" key="1">
    <citation type="submission" date="2015-04" db="EMBL/GenBank/DDBJ databases">
        <title>Draft genome of the roundworm Trichinella nativa.</title>
        <authorList>
            <person name="Mitreva M."/>
        </authorList>
    </citation>
    <scope>NUCLEOTIDE SEQUENCE [LARGE SCALE GENOMIC DNA]</scope>
    <source>
        <strain evidence="1 2">ISS45</strain>
    </source>
</reference>
<dbReference type="Gene3D" id="1.10.418.10">
    <property type="entry name" value="Calponin-like domain"/>
    <property type="match status" value="1"/>
</dbReference>
<dbReference type="EMBL" id="LVZM01011036">
    <property type="protein sequence ID" value="OUC45001.1"/>
    <property type="molecule type" value="Genomic_DNA"/>
</dbReference>
<protein>
    <submittedName>
        <fullName evidence="1">Uncharacterized protein</fullName>
    </submittedName>
</protein>